<keyword evidence="5" id="KW-1185">Reference proteome</keyword>
<reference evidence="4 5" key="1">
    <citation type="submission" date="2024-04" db="EMBL/GenBank/DDBJ databases">
        <title>Flavobacterium sp. DGU38 16S ribosomal RNA gene Genome sequencing and assembly.</title>
        <authorList>
            <person name="Park S."/>
        </authorList>
    </citation>
    <scope>NUCLEOTIDE SEQUENCE [LARGE SCALE GENOMIC DNA]</scope>
    <source>
        <strain evidence="4 5">DGU38</strain>
    </source>
</reference>
<evidence type="ECO:0000256" key="1">
    <source>
        <dbReference type="ARBA" id="ARBA00001913"/>
    </source>
</evidence>
<accession>A0ABU9IPP2</accession>
<dbReference type="PANTHER" id="PTHR11122">
    <property type="entry name" value="APOSPORY-ASSOCIATED PROTEIN C-RELATED"/>
    <property type="match status" value="1"/>
</dbReference>
<dbReference type="InterPro" id="IPR011013">
    <property type="entry name" value="Gal_mutarotase_sf_dom"/>
</dbReference>
<dbReference type="InterPro" id="IPR037481">
    <property type="entry name" value="LacX"/>
</dbReference>
<name>A0ABU9IPP2_9FLAO</name>
<dbReference type="SUPFAM" id="SSF74650">
    <property type="entry name" value="Galactose mutarotase-like"/>
    <property type="match status" value="1"/>
</dbReference>
<dbReference type="EMBL" id="JBBYHS010000007">
    <property type="protein sequence ID" value="MEL1253672.1"/>
    <property type="molecule type" value="Genomic_DNA"/>
</dbReference>
<sequence length="283" mass="32786">MNTSISNKTLKASIKHAGAELFSLISNEGQEYMWNGNPDYWPKHSPILFPIVGSLKNETYTLNEKDFHLPRHGFARDMEFQLIEKTESSALFSLTYNKETLQKYPFKFELQIIYSLNENKLNIAYKVINKEEKQLPFSIGAHPAFAMPGDFSNYSIQFEKDEKLEYSLLEDGLISNITQPLTTSDNVVQLDYKLFEKDALVFKRLESNSLTIFENRKPYLNVDFKDFPNLGIWTKENAPFICIEPWFGYADTTEKFGDLFKKEGILILEANETFEASFDIEIL</sequence>
<comment type="cofactor">
    <cofactor evidence="1">
        <name>Ca(2+)</name>
        <dbReference type="ChEBI" id="CHEBI:29108"/>
    </cofactor>
</comment>
<comment type="subunit">
    <text evidence="2">Monomer.</text>
</comment>
<keyword evidence="3" id="KW-0106">Calcium</keyword>
<dbReference type="Gene3D" id="2.70.98.10">
    <property type="match status" value="1"/>
</dbReference>
<evidence type="ECO:0000256" key="3">
    <source>
        <dbReference type="ARBA" id="ARBA00022837"/>
    </source>
</evidence>
<evidence type="ECO:0000313" key="5">
    <source>
        <dbReference type="Proteomes" id="UP001485226"/>
    </source>
</evidence>
<proteinExistence type="predicted"/>
<dbReference type="Proteomes" id="UP001485226">
    <property type="component" value="Unassembled WGS sequence"/>
</dbReference>
<organism evidence="4 5">
    <name type="scientific">Flavobacterium calami</name>
    <dbReference type="NCBI Taxonomy" id="3139144"/>
    <lineage>
        <taxon>Bacteria</taxon>
        <taxon>Pseudomonadati</taxon>
        <taxon>Bacteroidota</taxon>
        <taxon>Flavobacteriia</taxon>
        <taxon>Flavobacteriales</taxon>
        <taxon>Flavobacteriaceae</taxon>
        <taxon>Flavobacterium</taxon>
    </lineage>
</organism>
<dbReference type="Pfam" id="PF01263">
    <property type="entry name" value="Aldose_epim"/>
    <property type="match status" value="1"/>
</dbReference>
<dbReference type="RefSeq" id="WP_341691293.1">
    <property type="nucleotide sequence ID" value="NZ_JBBYHS010000007.1"/>
</dbReference>
<evidence type="ECO:0000256" key="2">
    <source>
        <dbReference type="ARBA" id="ARBA00011245"/>
    </source>
</evidence>
<dbReference type="PANTHER" id="PTHR11122:SF13">
    <property type="entry name" value="GLUCOSE-6-PHOSPHATE 1-EPIMERASE"/>
    <property type="match status" value="1"/>
</dbReference>
<comment type="caution">
    <text evidence="4">The sequence shown here is derived from an EMBL/GenBank/DDBJ whole genome shotgun (WGS) entry which is preliminary data.</text>
</comment>
<protein>
    <submittedName>
        <fullName evidence="4">Aldose 1-epimerase family protein</fullName>
    </submittedName>
</protein>
<dbReference type="InterPro" id="IPR014718">
    <property type="entry name" value="GH-type_carb-bd"/>
</dbReference>
<evidence type="ECO:0000313" key="4">
    <source>
        <dbReference type="EMBL" id="MEL1253672.1"/>
    </source>
</evidence>
<dbReference type="InterPro" id="IPR008183">
    <property type="entry name" value="Aldose_1/G6P_1-epimerase"/>
</dbReference>
<gene>
    <name evidence="4" type="ORF">AAEO57_07795</name>
</gene>
<dbReference type="CDD" id="cd09024">
    <property type="entry name" value="Aldose_epim_lacX"/>
    <property type="match status" value="1"/>
</dbReference>